<gene>
    <name evidence="2" type="ORF">CferDRAFT_1034</name>
</gene>
<dbReference type="PANTHER" id="PTHR43798">
    <property type="entry name" value="MONOACYLGLYCEROL LIPASE"/>
    <property type="match status" value="1"/>
</dbReference>
<accession>Q0YRV2</accession>
<dbReference type="PRINTS" id="PR00111">
    <property type="entry name" value="ABHYDROLASE"/>
</dbReference>
<organism evidence="2 3">
    <name type="scientific">Chlorobium ferrooxidans DSM 13031</name>
    <dbReference type="NCBI Taxonomy" id="377431"/>
    <lineage>
        <taxon>Bacteria</taxon>
        <taxon>Pseudomonadati</taxon>
        <taxon>Chlorobiota</taxon>
        <taxon>Chlorobiia</taxon>
        <taxon>Chlorobiales</taxon>
        <taxon>Chlorobiaceae</taxon>
        <taxon>Chlorobium/Pelodictyon group</taxon>
        <taxon>Chlorobium</taxon>
    </lineage>
</organism>
<evidence type="ECO:0000313" key="2">
    <source>
        <dbReference type="EMBL" id="EAT59035.1"/>
    </source>
</evidence>
<dbReference type="PANTHER" id="PTHR43798:SF29">
    <property type="entry name" value="AB HYDROLASE-1 DOMAIN-CONTAINING PROTEIN"/>
    <property type="match status" value="1"/>
</dbReference>
<dbReference type="SUPFAM" id="SSF53474">
    <property type="entry name" value="alpha/beta-Hydrolases"/>
    <property type="match status" value="1"/>
</dbReference>
<dbReference type="OrthoDB" id="9780932at2"/>
<reference evidence="2 3" key="1">
    <citation type="submission" date="2006-07" db="EMBL/GenBank/DDBJ databases">
        <title>Annotation of the draft genome assembly of Chlorobium ferroxidans DSM 13031.</title>
        <authorList>
            <consortium name="US DOE Joint Genome Institute (JGI-ORNL)"/>
            <person name="Larimer F."/>
            <person name="Land M."/>
            <person name="Hauser L."/>
        </authorList>
    </citation>
    <scope>NUCLEOTIDE SEQUENCE [LARGE SCALE GENOMIC DNA]</scope>
    <source>
        <strain evidence="2 3">DSM 13031</strain>
    </source>
</reference>
<dbReference type="ESTHER" id="9chlb-q0yrv2">
    <property type="family name" value="Epoxide_hydrolase"/>
</dbReference>
<dbReference type="Pfam" id="PF00561">
    <property type="entry name" value="Abhydrolase_1"/>
    <property type="match status" value="1"/>
</dbReference>
<comment type="caution">
    <text evidence="2">The sequence shown here is derived from an EMBL/GenBank/DDBJ whole genome shotgun (WGS) entry which is preliminary data.</text>
</comment>
<evidence type="ECO:0000313" key="3">
    <source>
        <dbReference type="Proteomes" id="UP000004162"/>
    </source>
</evidence>
<dbReference type="InterPro" id="IPR029058">
    <property type="entry name" value="AB_hydrolase_fold"/>
</dbReference>
<dbReference type="PRINTS" id="PR00412">
    <property type="entry name" value="EPOXHYDRLASE"/>
</dbReference>
<reference evidence="2 3" key="2">
    <citation type="submission" date="2006-07" db="EMBL/GenBank/DDBJ databases">
        <title>Sequencing of the draft genome and assembly of Chlorobium ferroxidans DSM 13031.</title>
        <authorList>
            <consortium name="US DOE Joint Genome Institute (JGI-PGF)"/>
            <person name="Copeland A."/>
            <person name="Lucas S."/>
            <person name="Lapidus A."/>
            <person name="Barry K."/>
            <person name="Glavina del Rio T."/>
            <person name="Dalin E."/>
            <person name="Tice H."/>
            <person name="Bruce D."/>
            <person name="Pitluck S."/>
            <person name="Richardson P."/>
        </authorList>
    </citation>
    <scope>NUCLEOTIDE SEQUENCE [LARGE SCALE GENOMIC DNA]</scope>
    <source>
        <strain evidence="2 3">DSM 13031</strain>
    </source>
</reference>
<proteinExistence type="predicted"/>
<dbReference type="EMBL" id="AASE01000008">
    <property type="protein sequence ID" value="EAT59035.1"/>
    <property type="molecule type" value="Genomic_DNA"/>
</dbReference>
<dbReference type="RefSeq" id="WP_006366282.1">
    <property type="nucleotide sequence ID" value="NZ_AASE01000008.1"/>
</dbReference>
<sequence>MLTWRSANTAEGSRSRHALLLLHAFPLSAAMWQPQIDALGETGFTVVAPNAYGIEGSEEKEGWNFTDYAHELAALLDSLGIERVTVAGLSMGGYQAFEFYRLYPDKITSLVLCDTKAENDAPEARAGREEFIRAVEQKGAHEAAERMIPNFFSPSTYTAKPQLVIDTRTMIEKQSVPVINAAMRAIMTRNDATPMLAAIRCPVLVVVGADDRVTPKATAAAIHDRITGSRLLVLPDAGHLSNLEQPEEFTHALLEHIENLMASL</sequence>
<protein>
    <submittedName>
        <fullName evidence="2">Alpha/beta hydrolase fold</fullName>
    </submittedName>
</protein>
<keyword evidence="3" id="KW-1185">Reference proteome</keyword>
<dbReference type="Gene3D" id="3.40.50.1820">
    <property type="entry name" value="alpha/beta hydrolase"/>
    <property type="match status" value="1"/>
</dbReference>
<evidence type="ECO:0000259" key="1">
    <source>
        <dbReference type="Pfam" id="PF00561"/>
    </source>
</evidence>
<keyword evidence="2" id="KW-0378">Hydrolase</keyword>
<dbReference type="AlphaFoldDB" id="Q0YRV2"/>
<dbReference type="InterPro" id="IPR050266">
    <property type="entry name" value="AB_hydrolase_sf"/>
</dbReference>
<dbReference type="InterPro" id="IPR000639">
    <property type="entry name" value="Epox_hydrolase-like"/>
</dbReference>
<dbReference type="Proteomes" id="UP000004162">
    <property type="component" value="Unassembled WGS sequence"/>
</dbReference>
<dbReference type="GO" id="GO:0016787">
    <property type="term" value="F:hydrolase activity"/>
    <property type="evidence" value="ECO:0007669"/>
    <property type="project" value="UniProtKB-KW"/>
</dbReference>
<name>Q0YRV2_9CHLB</name>
<dbReference type="InterPro" id="IPR000073">
    <property type="entry name" value="AB_hydrolase_1"/>
</dbReference>
<feature type="domain" description="AB hydrolase-1" evidence="1">
    <location>
        <begin position="18"/>
        <end position="245"/>
    </location>
</feature>